<dbReference type="Gene3D" id="3.40.50.720">
    <property type="entry name" value="NAD(P)-binding Rossmann-like Domain"/>
    <property type="match status" value="1"/>
</dbReference>
<organism evidence="4 5">
    <name type="scientific">Apiospora hydei</name>
    <dbReference type="NCBI Taxonomy" id="1337664"/>
    <lineage>
        <taxon>Eukaryota</taxon>
        <taxon>Fungi</taxon>
        <taxon>Dikarya</taxon>
        <taxon>Ascomycota</taxon>
        <taxon>Pezizomycotina</taxon>
        <taxon>Sordariomycetes</taxon>
        <taxon>Xylariomycetidae</taxon>
        <taxon>Amphisphaeriales</taxon>
        <taxon>Apiosporaceae</taxon>
        <taxon>Apiospora</taxon>
    </lineage>
</organism>
<dbReference type="PANTHER" id="PTHR45348">
    <property type="entry name" value="HYPOTHETICAL OXIDOREDUCTASE (EUROFUNG)"/>
    <property type="match status" value="1"/>
</dbReference>
<comment type="similarity">
    <text evidence="1">Belongs to the zinc-containing alcohol dehydrogenase family.</text>
</comment>
<dbReference type="InterPro" id="IPR013154">
    <property type="entry name" value="ADH-like_N"/>
</dbReference>
<dbReference type="Proteomes" id="UP001433268">
    <property type="component" value="Unassembled WGS sequence"/>
</dbReference>
<dbReference type="Gene3D" id="3.90.180.10">
    <property type="entry name" value="Medium-chain alcohol dehydrogenases, catalytic domain"/>
    <property type="match status" value="1"/>
</dbReference>
<dbReference type="SMART" id="SM00829">
    <property type="entry name" value="PKS_ER"/>
    <property type="match status" value="1"/>
</dbReference>
<proteinExistence type="inferred from homology"/>
<evidence type="ECO:0000259" key="3">
    <source>
        <dbReference type="SMART" id="SM00829"/>
    </source>
</evidence>
<keyword evidence="5" id="KW-1185">Reference proteome</keyword>
<comment type="caution">
    <text evidence="4">The sequence shown here is derived from an EMBL/GenBank/DDBJ whole genome shotgun (WGS) entry which is preliminary data.</text>
</comment>
<accession>A0ABR1VWP4</accession>
<dbReference type="InterPro" id="IPR047122">
    <property type="entry name" value="Trans-enoyl_RdTase-like"/>
</dbReference>
<evidence type="ECO:0000313" key="5">
    <source>
        <dbReference type="Proteomes" id="UP001433268"/>
    </source>
</evidence>
<dbReference type="InterPro" id="IPR011032">
    <property type="entry name" value="GroES-like_sf"/>
</dbReference>
<dbReference type="SUPFAM" id="SSF50129">
    <property type="entry name" value="GroES-like"/>
    <property type="match status" value="1"/>
</dbReference>
<gene>
    <name evidence="4" type="ORF">PG997_010316</name>
</gene>
<evidence type="ECO:0000256" key="1">
    <source>
        <dbReference type="ARBA" id="ARBA00008072"/>
    </source>
</evidence>
<dbReference type="EMBL" id="JAQQWN010000007">
    <property type="protein sequence ID" value="KAK8075653.1"/>
    <property type="molecule type" value="Genomic_DNA"/>
</dbReference>
<name>A0ABR1VWP4_9PEZI</name>
<dbReference type="GeneID" id="92047691"/>
<evidence type="ECO:0000256" key="2">
    <source>
        <dbReference type="ARBA" id="ARBA00023002"/>
    </source>
</evidence>
<evidence type="ECO:0000313" key="4">
    <source>
        <dbReference type="EMBL" id="KAK8075653.1"/>
    </source>
</evidence>
<sequence length="346" mass="37157">MKECIILKGPTVKIVDSPIPEAKRPNDVVIKVVVSGSNPKDWKCAEWMDVEVNQGDDIAGVVHEVGSDVTEFKKGDRVAAFHEMLAPGGSYAEYAVAHQHTTFHIPASTTFEAAAATPLAAMTSAVGLYLRLQLPQPWTPATAPIPLVIYGAASSVGAYAIQLARRSNIHPLICVAGASTAHVESLIDRGRGDTIVDYREGDEAVQAGIRKAVPANTKLLHAFDAVSEHNSYQNLGQVLSVPEGGSTNEKARLTLVLPGKVYEGIPAHVEQSTTMVGDVHGDHQDFGHVYFRYLARGLLEGWFKPQPQEVIPGGLGGVQKGLENLRDGKARGVKYVFRIAETEGVN</sequence>
<feature type="domain" description="Enoyl reductase (ER)" evidence="3">
    <location>
        <begin position="9"/>
        <end position="299"/>
    </location>
</feature>
<dbReference type="Pfam" id="PF08240">
    <property type="entry name" value="ADH_N"/>
    <property type="match status" value="1"/>
</dbReference>
<protein>
    <recommendedName>
        <fullName evidence="3">Enoyl reductase (ER) domain-containing protein</fullName>
    </recommendedName>
</protein>
<dbReference type="RefSeq" id="XP_066666593.1">
    <property type="nucleotide sequence ID" value="XM_066814631.1"/>
</dbReference>
<dbReference type="SUPFAM" id="SSF51735">
    <property type="entry name" value="NAD(P)-binding Rossmann-fold domains"/>
    <property type="match status" value="1"/>
</dbReference>
<dbReference type="InterPro" id="IPR020843">
    <property type="entry name" value="ER"/>
</dbReference>
<reference evidence="4 5" key="1">
    <citation type="submission" date="2023-01" db="EMBL/GenBank/DDBJ databases">
        <title>Analysis of 21 Apiospora genomes using comparative genomics revels a genus with tremendous synthesis potential of carbohydrate active enzymes and secondary metabolites.</title>
        <authorList>
            <person name="Sorensen T."/>
        </authorList>
    </citation>
    <scope>NUCLEOTIDE SEQUENCE [LARGE SCALE GENOMIC DNA]</scope>
    <source>
        <strain evidence="4 5">CBS 114990</strain>
    </source>
</reference>
<dbReference type="CDD" id="cd08249">
    <property type="entry name" value="enoyl_reductase_like"/>
    <property type="match status" value="1"/>
</dbReference>
<dbReference type="PANTHER" id="PTHR45348:SF5">
    <property type="entry name" value="OXIDOREDUCTASE, PUTATIVE (AFU_ORTHOLOGUE AFUA_8G01420)-RELATED"/>
    <property type="match status" value="1"/>
</dbReference>
<keyword evidence="2" id="KW-0560">Oxidoreductase</keyword>
<dbReference type="InterPro" id="IPR036291">
    <property type="entry name" value="NAD(P)-bd_dom_sf"/>
</dbReference>